<evidence type="ECO:0000256" key="4">
    <source>
        <dbReference type="ARBA" id="ARBA00022729"/>
    </source>
</evidence>
<comment type="subcellular location">
    <subcellularLocation>
        <location evidence="1">Cell envelope</location>
    </subcellularLocation>
</comment>
<evidence type="ECO:0000313" key="8">
    <source>
        <dbReference type="Proteomes" id="UP000668403"/>
    </source>
</evidence>
<dbReference type="InterPro" id="IPR006128">
    <property type="entry name" value="Lipoprotein_PsaA-like"/>
</dbReference>
<dbReference type="PRINTS" id="PR00690">
    <property type="entry name" value="ADHESNFAMILY"/>
</dbReference>
<evidence type="ECO:0000256" key="5">
    <source>
        <dbReference type="RuleBase" id="RU003512"/>
    </source>
</evidence>
<reference evidence="7" key="1">
    <citation type="submission" date="2021-03" db="EMBL/GenBank/DDBJ databases">
        <title>Leucobacter chromiisoli sp. nov., isolated from chromium-containing soil of chemical plant.</title>
        <authorList>
            <person name="Xu Z."/>
        </authorList>
    </citation>
    <scope>NUCLEOTIDE SEQUENCE</scope>
    <source>
        <strain evidence="7">K 70/01</strain>
    </source>
</reference>
<name>A0A939QBS1_9MICO</name>
<dbReference type="InterPro" id="IPR006127">
    <property type="entry name" value="ZnuA-like"/>
</dbReference>
<accession>A0A939QBS1</accession>
<feature type="compositionally biased region" description="Low complexity" evidence="6">
    <location>
        <begin position="10"/>
        <end position="23"/>
    </location>
</feature>
<feature type="region of interest" description="Disordered" evidence="6">
    <location>
        <begin position="154"/>
        <end position="208"/>
    </location>
</feature>
<dbReference type="GO" id="GO:0030313">
    <property type="term" value="C:cell envelope"/>
    <property type="evidence" value="ECO:0007669"/>
    <property type="project" value="UniProtKB-SubCell"/>
</dbReference>
<evidence type="ECO:0000256" key="1">
    <source>
        <dbReference type="ARBA" id="ARBA00004196"/>
    </source>
</evidence>
<dbReference type="Gene3D" id="3.40.50.1980">
    <property type="entry name" value="Nitrogenase molybdenum iron protein domain"/>
    <property type="match status" value="3"/>
</dbReference>
<keyword evidence="8" id="KW-1185">Reference proteome</keyword>
<evidence type="ECO:0000256" key="3">
    <source>
        <dbReference type="ARBA" id="ARBA00022723"/>
    </source>
</evidence>
<gene>
    <name evidence="7" type="ORF">J4H85_02400</name>
</gene>
<dbReference type="PRINTS" id="PR00691">
    <property type="entry name" value="ADHESINB"/>
</dbReference>
<dbReference type="PANTHER" id="PTHR42953:SF1">
    <property type="entry name" value="METAL-BINDING PROTEIN HI_0362-RELATED"/>
    <property type="match status" value="1"/>
</dbReference>
<keyword evidence="4" id="KW-0732">Signal</keyword>
<dbReference type="EMBL" id="JAGFBF010000001">
    <property type="protein sequence ID" value="MBO2988852.1"/>
    <property type="molecule type" value="Genomic_DNA"/>
</dbReference>
<proteinExistence type="inferred from homology"/>
<dbReference type="InterPro" id="IPR006129">
    <property type="entry name" value="AdhesinB"/>
</dbReference>
<feature type="region of interest" description="Disordered" evidence="6">
    <location>
        <begin position="1"/>
        <end position="24"/>
    </location>
</feature>
<dbReference type="RefSeq" id="WP_208236537.1">
    <property type="nucleotide sequence ID" value="NZ_BAAAQU010000001.1"/>
</dbReference>
<dbReference type="GO" id="GO:0007155">
    <property type="term" value="P:cell adhesion"/>
    <property type="evidence" value="ECO:0007669"/>
    <property type="project" value="InterPro"/>
</dbReference>
<evidence type="ECO:0000256" key="6">
    <source>
        <dbReference type="SAM" id="MobiDB-lite"/>
    </source>
</evidence>
<comment type="similarity">
    <text evidence="5">Belongs to the bacterial solute-binding protein 9 family.</text>
</comment>
<evidence type="ECO:0000256" key="2">
    <source>
        <dbReference type="ARBA" id="ARBA00022448"/>
    </source>
</evidence>
<dbReference type="GO" id="GO:0046872">
    <property type="term" value="F:metal ion binding"/>
    <property type="evidence" value="ECO:0007669"/>
    <property type="project" value="UniProtKB-KW"/>
</dbReference>
<comment type="caution">
    <text evidence="7">The sequence shown here is derived from an EMBL/GenBank/DDBJ whole genome shotgun (WGS) entry which is preliminary data.</text>
</comment>
<dbReference type="PANTHER" id="PTHR42953">
    <property type="entry name" value="HIGH-AFFINITY ZINC UPTAKE SYSTEM PROTEIN ZNUA-RELATED"/>
    <property type="match status" value="1"/>
</dbReference>
<dbReference type="Proteomes" id="UP000668403">
    <property type="component" value="Unassembled WGS sequence"/>
</dbReference>
<sequence>MSHFSDALRSAHSSLTSPSSAHPGRGRLVTGSAVALAAALGLAGCASSGAGEADGDQLQVVATTTQLTDFAQEIGGDDIALTGLLPAGGSAHHYDPSPDDLLALGQADVLIVNGAGLETFIDDAIEASGFDGTLVDASQGVDLAEAEAITSEAEHAAEHDHADDGHDHEHADEGDASHDDAHDHEHAESGDEEHDHDHGPVNPHLWTSPQYAKGMATEVMDGLVAADPDRADDFTSRGEAYTAKLDALDEWVSTEMAKVPEADRIMVSGHDSLRYYLHDYDIAFAGSILPSFEDNAEPSASEIDALVHEIEEQGVKAVFVESSMNPKLAETIAQEAGVEVVDSDSLYADSLGAEDTDAATYVGATVHNTQLMLEAWGVTPDAVPADLES</sequence>
<organism evidence="7 8">
    <name type="scientific">Leucobacter tardus</name>
    <dbReference type="NCBI Taxonomy" id="501483"/>
    <lineage>
        <taxon>Bacteria</taxon>
        <taxon>Bacillati</taxon>
        <taxon>Actinomycetota</taxon>
        <taxon>Actinomycetes</taxon>
        <taxon>Micrococcales</taxon>
        <taxon>Microbacteriaceae</taxon>
        <taxon>Leucobacter</taxon>
    </lineage>
</organism>
<protein>
    <submittedName>
        <fullName evidence="7">Zinc ABC transporter substrate-binding protein</fullName>
    </submittedName>
</protein>
<keyword evidence="2 5" id="KW-0813">Transport</keyword>
<feature type="compositionally biased region" description="Basic and acidic residues" evidence="6">
    <location>
        <begin position="154"/>
        <end position="199"/>
    </location>
</feature>
<dbReference type="Pfam" id="PF01297">
    <property type="entry name" value="ZnuA"/>
    <property type="match status" value="1"/>
</dbReference>
<dbReference type="GO" id="GO:0030001">
    <property type="term" value="P:metal ion transport"/>
    <property type="evidence" value="ECO:0007669"/>
    <property type="project" value="InterPro"/>
</dbReference>
<dbReference type="AlphaFoldDB" id="A0A939QBS1"/>
<dbReference type="InterPro" id="IPR050492">
    <property type="entry name" value="Bact_metal-bind_prot9"/>
</dbReference>
<evidence type="ECO:0000313" key="7">
    <source>
        <dbReference type="EMBL" id="MBO2988852.1"/>
    </source>
</evidence>
<keyword evidence="3" id="KW-0479">Metal-binding</keyword>
<dbReference type="SUPFAM" id="SSF53807">
    <property type="entry name" value="Helical backbone' metal receptor"/>
    <property type="match status" value="1"/>
</dbReference>